<feature type="region of interest" description="Disordered" evidence="1">
    <location>
        <begin position="377"/>
        <end position="414"/>
    </location>
</feature>
<feature type="compositionally biased region" description="Polar residues" evidence="1">
    <location>
        <begin position="286"/>
        <end position="301"/>
    </location>
</feature>
<feature type="compositionally biased region" description="Low complexity" evidence="1">
    <location>
        <begin position="19"/>
        <end position="28"/>
    </location>
</feature>
<dbReference type="Gene3D" id="1.10.510.10">
    <property type="entry name" value="Transferase(Phosphotransferase) domain 1"/>
    <property type="match status" value="1"/>
</dbReference>
<evidence type="ECO:0000313" key="3">
    <source>
        <dbReference type="EMBL" id="PWN90249.1"/>
    </source>
</evidence>
<evidence type="ECO:0000313" key="4">
    <source>
        <dbReference type="Proteomes" id="UP000245768"/>
    </source>
</evidence>
<dbReference type="Proteomes" id="UP000245768">
    <property type="component" value="Unassembled WGS sequence"/>
</dbReference>
<dbReference type="RefSeq" id="XP_025377447.1">
    <property type="nucleotide sequence ID" value="XM_025521622.1"/>
</dbReference>
<dbReference type="GO" id="GO:0004672">
    <property type="term" value="F:protein kinase activity"/>
    <property type="evidence" value="ECO:0007669"/>
    <property type="project" value="InterPro"/>
</dbReference>
<feature type="region of interest" description="Disordered" evidence="1">
    <location>
        <begin position="1"/>
        <end position="74"/>
    </location>
</feature>
<evidence type="ECO:0000256" key="1">
    <source>
        <dbReference type="SAM" id="MobiDB-lite"/>
    </source>
</evidence>
<dbReference type="GeneID" id="37043538"/>
<proteinExistence type="predicted"/>
<dbReference type="STRING" id="215250.A0A316YLX1"/>
<dbReference type="GO" id="GO:0005524">
    <property type="term" value="F:ATP binding"/>
    <property type="evidence" value="ECO:0007669"/>
    <property type="project" value="InterPro"/>
</dbReference>
<keyword evidence="4" id="KW-1185">Reference proteome</keyword>
<reference evidence="3 4" key="1">
    <citation type="journal article" date="2018" name="Mol. Biol. Evol.">
        <title>Broad Genomic Sampling Reveals a Smut Pathogenic Ancestry of the Fungal Clade Ustilaginomycotina.</title>
        <authorList>
            <person name="Kijpornyongpan T."/>
            <person name="Mondo S.J."/>
            <person name="Barry K."/>
            <person name="Sandor L."/>
            <person name="Lee J."/>
            <person name="Lipzen A."/>
            <person name="Pangilinan J."/>
            <person name="LaButti K."/>
            <person name="Hainaut M."/>
            <person name="Henrissat B."/>
            <person name="Grigoriev I.V."/>
            <person name="Spatafora J.W."/>
            <person name="Aime M.C."/>
        </authorList>
    </citation>
    <scope>NUCLEOTIDE SEQUENCE [LARGE SCALE GENOMIC DNA]</scope>
    <source>
        <strain evidence="3 4">MCA 4198</strain>
    </source>
</reference>
<dbReference type="PROSITE" id="PS50011">
    <property type="entry name" value="PROTEIN_KINASE_DOM"/>
    <property type="match status" value="1"/>
</dbReference>
<feature type="compositionally biased region" description="Low complexity" evidence="1">
    <location>
        <begin position="326"/>
        <end position="345"/>
    </location>
</feature>
<feature type="compositionally biased region" description="Low complexity" evidence="1">
    <location>
        <begin position="207"/>
        <end position="232"/>
    </location>
</feature>
<dbReference type="SUPFAM" id="SSF56112">
    <property type="entry name" value="Protein kinase-like (PK-like)"/>
    <property type="match status" value="1"/>
</dbReference>
<dbReference type="AlphaFoldDB" id="A0A316YLX1"/>
<feature type="domain" description="Protein kinase" evidence="2">
    <location>
        <begin position="519"/>
        <end position="865"/>
    </location>
</feature>
<dbReference type="InParanoid" id="A0A316YLX1"/>
<feature type="compositionally biased region" description="Low complexity" evidence="1">
    <location>
        <begin position="163"/>
        <end position="187"/>
    </location>
</feature>
<dbReference type="SMART" id="SM00220">
    <property type="entry name" value="S_TKc"/>
    <property type="match status" value="1"/>
</dbReference>
<organism evidence="3 4">
    <name type="scientific">Acaromyces ingoldii</name>
    <dbReference type="NCBI Taxonomy" id="215250"/>
    <lineage>
        <taxon>Eukaryota</taxon>
        <taxon>Fungi</taxon>
        <taxon>Dikarya</taxon>
        <taxon>Basidiomycota</taxon>
        <taxon>Ustilaginomycotina</taxon>
        <taxon>Exobasidiomycetes</taxon>
        <taxon>Exobasidiales</taxon>
        <taxon>Cryptobasidiaceae</taxon>
        <taxon>Acaromyces</taxon>
    </lineage>
</organism>
<dbReference type="OrthoDB" id="4062651at2759"/>
<dbReference type="InterPro" id="IPR000719">
    <property type="entry name" value="Prot_kinase_dom"/>
</dbReference>
<feature type="compositionally biased region" description="Acidic residues" evidence="1">
    <location>
        <begin position="124"/>
        <end position="146"/>
    </location>
</feature>
<accession>A0A316YLX1</accession>
<evidence type="ECO:0000259" key="2">
    <source>
        <dbReference type="PROSITE" id="PS50011"/>
    </source>
</evidence>
<gene>
    <name evidence="3" type="ORF">FA10DRAFT_266746</name>
</gene>
<sequence length="898" mass="98025">MTPPGSISPNRAGGDRGSRSPSSSTTIPKIKRSPVKAGRMDLKSMRTNTMFEARDAQSHNRDRPLPEWTIPPSRYRAKTLFLGKDHERWQQHERESMGTFGGSVHLAFKKGTSSLVNRSKLAAEDEGDEDEDDEDDNEDEDYDEDSDGRRGSGSRWSEDDAWMSESASSAAPSTRRNSRRSSSNGSGLWRPRIKQQLQPGGHDAGATRRGSSSASSNRQGGDTATTTATTTAPRPRRFSSNGPEAAIMRHETVIGIHTPRRESSSSSASSIGGAPQQHFERLSLAPLSQISPASGPVSQVSPVGASSPAHTQSASRTRKPKHRTSSSDLLAQAAAAAAASAQGGAADDDQDSMSVESMVQHAREKAQLRYEQLEGVEYDRSDESSPSSHLGADGSRITGSQTASRSSSPRLALKLARRRKPIPVDGTLYDRTGPFREGAVTDGLSVRLFSAEDTGDGVAFADEDEKRDFHHRHHSHKIPSSNLRRSSLVHEDAVADEDMVPTTYLITTPDNRVSSAAKLRRWAMDGDGRFYAAMEIKSIEAKMRNVDPTLGANPLSKSLLRELRDRYVDDILDEVQKAETLNPGRMAVAKVLKTSDGKYVRLEEDYPEEAFFVIAGCEERELYPVVALVFVNALRAIVGFHAAGWLHGDIKLENLMFDEQARLVVIDYENANPFRGIPGGDGRVTLASYDWIPPEAFAGPQGRRVGASADLWALGCNLVRAFALRDDIEDNDIRETLLGKGQSGFLEFRRTKLLKRSSTGAIPASLPTPDDVDLAAILHDEEGEGLDSDDPRVKYLPPPPGPSPKRLLERFARDAPQLCKLIIARCISDRPEERGVEAEADCLAFATALERGQITCADLDEHEKLLEVGEKAVRTAIDLSGSAWVRPKLEDARLSLGL</sequence>
<protein>
    <recommendedName>
        <fullName evidence="2">Protein kinase domain-containing protein</fullName>
    </recommendedName>
</protein>
<dbReference type="InterPro" id="IPR011009">
    <property type="entry name" value="Kinase-like_dom_sf"/>
</dbReference>
<name>A0A316YLX1_9BASI</name>
<feature type="region of interest" description="Disordered" evidence="1">
    <location>
        <begin position="110"/>
        <end position="363"/>
    </location>
</feature>
<dbReference type="EMBL" id="KZ819636">
    <property type="protein sequence ID" value="PWN90249.1"/>
    <property type="molecule type" value="Genomic_DNA"/>
</dbReference>
<feature type="region of interest" description="Disordered" evidence="1">
    <location>
        <begin position="783"/>
        <end position="804"/>
    </location>
</feature>
<feature type="compositionally biased region" description="Basic and acidic residues" evidence="1">
    <location>
        <begin position="52"/>
        <end position="65"/>
    </location>
</feature>
<dbReference type="Pfam" id="PF00069">
    <property type="entry name" value="Pkinase"/>
    <property type="match status" value="1"/>
</dbReference>
<feature type="compositionally biased region" description="Low complexity" evidence="1">
    <location>
        <begin position="403"/>
        <end position="414"/>
    </location>
</feature>